<dbReference type="InterPro" id="IPR029063">
    <property type="entry name" value="SAM-dependent_MTases_sf"/>
</dbReference>
<evidence type="ECO:0000256" key="8">
    <source>
        <dbReference type="ARBA" id="ARBA00023242"/>
    </source>
</evidence>
<dbReference type="EMBL" id="JARBHB010000001">
    <property type="protein sequence ID" value="KAJ8894930.1"/>
    <property type="molecule type" value="Genomic_DNA"/>
</dbReference>
<evidence type="ECO:0000313" key="11">
    <source>
        <dbReference type="Proteomes" id="UP001159363"/>
    </source>
</evidence>
<evidence type="ECO:0000256" key="2">
    <source>
        <dbReference type="ARBA" id="ARBA00004496"/>
    </source>
</evidence>
<protein>
    <recommendedName>
        <fullName evidence="3">protein-histidine N-methyltransferase</fullName>
        <ecNumber evidence="3">2.1.1.85</ecNumber>
    </recommendedName>
</protein>
<proteinExistence type="inferred from homology"/>
<accession>A0ABQ9IE39</accession>
<evidence type="ECO:0000256" key="1">
    <source>
        <dbReference type="ARBA" id="ARBA00004123"/>
    </source>
</evidence>
<evidence type="ECO:0000313" key="10">
    <source>
        <dbReference type="EMBL" id="KAJ8894930.1"/>
    </source>
</evidence>
<evidence type="ECO:0000256" key="6">
    <source>
        <dbReference type="ARBA" id="ARBA00022679"/>
    </source>
</evidence>
<comment type="caution">
    <text evidence="10">The sequence shown here is derived from an EMBL/GenBank/DDBJ whole genome shotgun (WGS) entry which is preliminary data.</text>
</comment>
<evidence type="ECO:0000256" key="5">
    <source>
        <dbReference type="ARBA" id="ARBA00022603"/>
    </source>
</evidence>
<keyword evidence="5" id="KW-0489">Methyltransferase</keyword>
<keyword evidence="6" id="KW-0808">Transferase</keyword>
<dbReference type="SUPFAM" id="SSF53335">
    <property type="entry name" value="S-adenosyl-L-methionine-dependent methyltransferases"/>
    <property type="match status" value="1"/>
</dbReference>
<organism evidence="10 11">
    <name type="scientific">Dryococelus australis</name>
    <dbReference type="NCBI Taxonomy" id="614101"/>
    <lineage>
        <taxon>Eukaryota</taxon>
        <taxon>Metazoa</taxon>
        <taxon>Ecdysozoa</taxon>
        <taxon>Arthropoda</taxon>
        <taxon>Hexapoda</taxon>
        <taxon>Insecta</taxon>
        <taxon>Pterygota</taxon>
        <taxon>Neoptera</taxon>
        <taxon>Polyneoptera</taxon>
        <taxon>Phasmatodea</taxon>
        <taxon>Verophasmatodea</taxon>
        <taxon>Anareolatae</taxon>
        <taxon>Phasmatidae</taxon>
        <taxon>Eurycanthinae</taxon>
        <taxon>Dryococelus</taxon>
    </lineage>
</organism>
<evidence type="ECO:0000256" key="7">
    <source>
        <dbReference type="ARBA" id="ARBA00022691"/>
    </source>
</evidence>
<dbReference type="PANTHER" id="PTHR14614:SF39">
    <property type="entry name" value="HISTIDINE PROTEIN METHYLTRANSFERASE 1 HOMOLOG"/>
    <property type="match status" value="1"/>
</dbReference>
<evidence type="ECO:0000256" key="4">
    <source>
        <dbReference type="ARBA" id="ARBA00022490"/>
    </source>
</evidence>
<evidence type="ECO:0000256" key="9">
    <source>
        <dbReference type="ARBA" id="ARBA00038126"/>
    </source>
</evidence>
<dbReference type="Proteomes" id="UP001159363">
    <property type="component" value="Chromosome 1"/>
</dbReference>
<keyword evidence="4" id="KW-0963">Cytoplasm</keyword>
<reference evidence="10 11" key="1">
    <citation type="submission" date="2023-02" db="EMBL/GenBank/DDBJ databases">
        <title>LHISI_Scaffold_Assembly.</title>
        <authorList>
            <person name="Stuart O.P."/>
            <person name="Cleave R."/>
            <person name="Magrath M.J.L."/>
            <person name="Mikheyev A.S."/>
        </authorList>
    </citation>
    <scope>NUCLEOTIDE SEQUENCE [LARGE SCALE GENOMIC DNA]</scope>
    <source>
        <strain evidence="10">Daus_M_001</strain>
        <tissue evidence="10">Leg muscle</tissue>
    </source>
</reference>
<keyword evidence="8" id="KW-0539">Nucleus</keyword>
<sequence length="326" mass="35784">MRCVGNTAGAHLPVNKKCHCLSRVTPDSISVITDVLVSEENLGAGAEDLEWFEAAEVLLTEQVKAVSGKLMQKVNTGVYGPLQLAYISTGDGIAGLAELPDQQPIAEAEELHSDLLPARYEGGLKIWECTHDLASFLACHPTFSMRGKKVLDVGCGAGLLGLLALSQGASDVHFQDYNVSVLTSVTMQNVLLNTTENTATRCRYFAGDWQSYVQLTDDEFKSEEAKFDYILSSETIYNPSNHTKLYSVFRKRLKRTGIVFLAAKTYYFGVGGSIRQFEKLVEEDGVFESSVCWKCSEGKKEITLIVKSVFKSRDGYSSRFILGAGV</sequence>
<dbReference type="Gene3D" id="3.40.50.150">
    <property type="entry name" value="Vaccinia Virus protein VP39"/>
    <property type="match status" value="1"/>
</dbReference>
<comment type="subcellular location">
    <subcellularLocation>
        <location evidence="2">Cytoplasm</location>
    </subcellularLocation>
    <subcellularLocation>
        <location evidence="1">Nucleus</location>
    </subcellularLocation>
</comment>
<keyword evidence="7" id="KW-0949">S-adenosyl-L-methionine</keyword>
<name>A0ABQ9IE39_9NEOP</name>
<evidence type="ECO:0000256" key="3">
    <source>
        <dbReference type="ARBA" id="ARBA00012533"/>
    </source>
</evidence>
<dbReference type="EC" id="2.1.1.85" evidence="3"/>
<gene>
    <name evidence="10" type="ORF">PR048_000237</name>
</gene>
<dbReference type="Pfam" id="PF10294">
    <property type="entry name" value="Methyltransf_16"/>
    <property type="match status" value="1"/>
</dbReference>
<dbReference type="InterPro" id="IPR019410">
    <property type="entry name" value="Methyltransf_16"/>
</dbReference>
<dbReference type="PANTHER" id="PTHR14614">
    <property type="entry name" value="HEPATOCELLULAR CARCINOMA-ASSOCIATED ANTIGEN"/>
    <property type="match status" value="1"/>
</dbReference>
<keyword evidence="11" id="KW-1185">Reference proteome</keyword>
<comment type="similarity">
    <text evidence="9">Belongs to the methyltransferase superfamily. METTL18 family.</text>
</comment>